<evidence type="ECO:0000313" key="2">
    <source>
        <dbReference type="Proteomes" id="UP000325577"/>
    </source>
</evidence>
<name>A0A5J5A501_9ASTE</name>
<dbReference type="OrthoDB" id="2013098at2759"/>
<dbReference type="EMBL" id="CM018047">
    <property type="protein sequence ID" value="KAA8524912.1"/>
    <property type="molecule type" value="Genomic_DNA"/>
</dbReference>
<keyword evidence="2" id="KW-1185">Reference proteome</keyword>
<sequence>MGIANNMRIHGEKIVDSAIVENIFRLMAPKFDFIVCSIEDANDIDEMSIDELQSALLEEVKVEVEDAEEVLKATEIEANTASFSREIMIRIEEEDRMTSPDKMISPKLSAIGVEIIGIIAVSATPRCQRRKKEETNPRLSAINVEIMGITAISATQSYQETKKEQRS</sequence>
<accession>A0A5J5A501</accession>
<reference evidence="1 2" key="1">
    <citation type="submission" date="2019-09" db="EMBL/GenBank/DDBJ databases">
        <title>A chromosome-level genome assembly of the Chinese tupelo Nyssa sinensis.</title>
        <authorList>
            <person name="Yang X."/>
            <person name="Kang M."/>
            <person name="Yang Y."/>
            <person name="Xiong H."/>
            <person name="Wang M."/>
            <person name="Zhang Z."/>
            <person name="Wang Z."/>
            <person name="Wu H."/>
            <person name="Ma T."/>
            <person name="Liu J."/>
            <person name="Xi Z."/>
        </authorList>
    </citation>
    <scope>NUCLEOTIDE SEQUENCE [LARGE SCALE GENOMIC DNA]</scope>
    <source>
        <strain evidence="1">J267</strain>
        <tissue evidence="1">Leaf</tissue>
    </source>
</reference>
<organism evidence="1 2">
    <name type="scientific">Nyssa sinensis</name>
    <dbReference type="NCBI Taxonomy" id="561372"/>
    <lineage>
        <taxon>Eukaryota</taxon>
        <taxon>Viridiplantae</taxon>
        <taxon>Streptophyta</taxon>
        <taxon>Embryophyta</taxon>
        <taxon>Tracheophyta</taxon>
        <taxon>Spermatophyta</taxon>
        <taxon>Magnoliopsida</taxon>
        <taxon>eudicotyledons</taxon>
        <taxon>Gunneridae</taxon>
        <taxon>Pentapetalae</taxon>
        <taxon>asterids</taxon>
        <taxon>Cornales</taxon>
        <taxon>Nyssaceae</taxon>
        <taxon>Nyssa</taxon>
    </lineage>
</organism>
<evidence type="ECO:0000313" key="1">
    <source>
        <dbReference type="EMBL" id="KAA8524912.1"/>
    </source>
</evidence>
<proteinExistence type="predicted"/>
<dbReference type="AlphaFoldDB" id="A0A5J5A501"/>
<gene>
    <name evidence="1" type="ORF">F0562_011450</name>
</gene>
<protein>
    <submittedName>
        <fullName evidence="1">Uncharacterized protein</fullName>
    </submittedName>
</protein>
<dbReference type="Proteomes" id="UP000325577">
    <property type="component" value="Linkage Group LG4"/>
</dbReference>